<comment type="caution">
    <text evidence="3">The sequence shown here is derived from an EMBL/GenBank/DDBJ whole genome shotgun (WGS) entry which is preliminary data.</text>
</comment>
<evidence type="ECO:0000313" key="3">
    <source>
        <dbReference type="EMBL" id="KAK3353556.1"/>
    </source>
</evidence>
<evidence type="ECO:0000256" key="1">
    <source>
        <dbReference type="SAM" id="MobiDB-lite"/>
    </source>
</evidence>
<evidence type="ECO:0000313" key="4">
    <source>
        <dbReference type="Proteomes" id="UP001275084"/>
    </source>
</evidence>
<keyword evidence="2" id="KW-0812">Transmembrane</keyword>
<feature type="region of interest" description="Disordered" evidence="1">
    <location>
        <begin position="192"/>
        <end position="249"/>
    </location>
</feature>
<protein>
    <submittedName>
        <fullName evidence="3">Uncharacterized protein</fullName>
    </submittedName>
</protein>
<sequence length="417" mass="46033">MGPPVLMVPHAFSWLLPAQGFVAAVVIYATVYLYGVGSIPFILAVVAAGVHFFLGIYLFATARKPRSYHLYIIPVWLIACAGLWCGVLYYFARELDLVLRSPSTTRYRETTELPLFATWSKVGIATAGLNVLIDFVMLGLFLVSAIHQTSRPNHRASTFISTPVYSPVPKTSKSKPQLSGTIGQPYNTFVTPQGHVSPVPGGVMTSPTPPLTEYKNTTPSTTVSPLSAPTPPLLQQTQTLQQQQPTQPIQPVQPVQRVQPPQPAQPIQPIYPLQSVQHVRSVSSIQLTQPTPPLQAVQQQRQPAQPYYDPVNNRIDVMSRLCSIQHPDGHWDFTPELAELVKHWGGRELMAPAHGVTALTHACLMDLCNYVWGAQREGREHTALNAGELMSLQAVNWDLVWAKNSLDRATAWLSGFR</sequence>
<dbReference type="EMBL" id="JAUIQD010000004">
    <property type="protein sequence ID" value="KAK3353556.1"/>
    <property type="molecule type" value="Genomic_DNA"/>
</dbReference>
<accession>A0AAJ0MEJ0</accession>
<keyword evidence="2" id="KW-1133">Transmembrane helix</keyword>
<reference evidence="3" key="1">
    <citation type="journal article" date="2023" name="Mol. Phylogenet. Evol.">
        <title>Genome-scale phylogeny and comparative genomics of the fungal order Sordariales.</title>
        <authorList>
            <person name="Hensen N."/>
            <person name="Bonometti L."/>
            <person name="Westerberg I."/>
            <person name="Brannstrom I.O."/>
            <person name="Guillou S."/>
            <person name="Cros-Aarteil S."/>
            <person name="Calhoun S."/>
            <person name="Haridas S."/>
            <person name="Kuo A."/>
            <person name="Mondo S."/>
            <person name="Pangilinan J."/>
            <person name="Riley R."/>
            <person name="LaButti K."/>
            <person name="Andreopoulos B."/>
            <person name="Lipzen A."/>
            <person name="Chen C."/>
            <person name="Yan M."/>
            <person name="Daum C."/>
            <person name="Ng V."/>
            <person name="Clum A."/>
            <person name="Steindorff A."/>
            <person name="Ohm R.A."/>
            <person name="Martin F."/>
            <person name="Silar P."/>
            <person name="Natvig D.O."/>
            <person name="Lalanne C."/>
            <person name="Gautier V."/>
            <person name="Ament-Velasquez S.L."/>
            <person name="Kruys A."/>
            <person name="Hutchinson M.I."/>
            <person name="Powell A.J."/>
            <person name="Barry K."/>
            <person name="Miller A.N."/>
            <person name="Grigoriev I.V."/>
            <person name="Debuchy R."/>
            <person name="Gladieux P."/>
            <person name="Hiltunen Thoren M."/>
            <person name="Johannesson H."/>
        </authorList>
    </citation>
    <scope>NUCLEOTIDE SEQUENCE</scope>
    <source>
        <strain evidence="3">CBS 955.72</strain>
    </source>
</reference>
<reference evidence="3" key="2">
    <citation type="submission" date="2023-06" db="EMBL/GenBank/DDBJ databases">
        <authorList>
            <consortium name="Lawrence Berkeley National Laboratory"/>
            <person name="Haridas S."/>
            <person name="Hensen N."/>
            <person name="Bonometti L."/>
            <person name="Westerberg I."/>
            <person name="Brannstrom I.O."/>
            <person name="Guillou S."/>
            <person name="Cros-Aarteil S."/>
            <person name="Calhoun S."/>
            <person name="Kuo A."/>
            <person name="Mondo S."/>
            <person name="Pangilinan J."/>
            <person name="Riley R."/>
            <person name="Labutti K."/>
            <person name="Andreopoulos B."/>
            <person name="Lipzen A."/>
            <person name="Chen C."/>
            <person name="Yanf M."/>
            <person name="Daum C."/>
            <person name="Ng V."/>
            <person name="Clum A."/>
            <person name="Steindorff A."/>
            <person name="Ohm R."/>
            <person name="Martin F."/>
            <person name="Silar P."/>
            <person name="Natvig D."/>
            <person name="Lalanne C."/>
            <person name="Gautier V."/>
            <person name="Ament-Velasquez S.L."/>
            <person name="Kruys A."/>
            <person name="Hutchinson M.I."/>
            <person name="Powell A.J."/>
            <person name="Barry K."/>
            <person name="Miller A.N."/>
            <person name="Grigoriev I.V."/>
            <person name="Debuchy R."/>
            <person name="Gladieux P."/>
            <person name="Thoren M.H."/>
            <person name="Johannesson H."/>
        </authorList>
    </citation>
    <scope>NUCLEOTIDE SEQUENCE</scope>
    <source>
        <strain evidence="3">CBS 955.72</strain>
    </source>
</reference>
<organism evidence="3 4">
    <name type="scientific">Lasiosphaeria hispida</name>
    <dbReference type="NCBI Taxonomy" id="260671"/>
    <lineage>
        <taxon>Eukaryota</taxon>
        <taxon>Fungi</taxon>
        <taxon>Dikarya</taxon>
        <taxon>Ascomycota</taxon>
        <taxon>Pezizomycotina</taxon>
        <taxon>Sordariomycetes</taxon>
        <taxon>Sordariomycetidae</taxon>
        <taxon>Sordariales</taxon>
        <taxon>Lasiosphaeriaceae</taxon>
        <taxon>Lasiosphaeria</taxon>
    </lineage>
</organism>
<dbReference type="Proteomes" id="UP001275084">
    <property type="component" value="Unassembled WGS sequence"/>
</dbReference>
<feature type="transmembrane region" description="Helical" evidence="2">
    <location>
        <begin position="12"/>
        <end position="33"/>
    </location>
</feature>
<feature type="transmembrane region" description="Helical" evidence="2">
    <location>
        <begin position="122"/>
        <end position="146"/>
    </location>
</feature>
<feature type="transmembrane region" description="Helical" evidence="2">
    <location>
        <begin position="39"/>
        <end position="59"/>
    </location>
</feature>
<gene>
    <name evidence="3" type="ORF">B0T25DRAFT_568754</name>
</gene>
<name>A0AAJ0MEJ0_9PEZI</name>
<evidence type="ECO:0000256" key="2">
    <source>
        <dbReference type="SAM" id="Phobius"/>
    </source>
</evidence>
<keyword evidence="4" id="KW-1185">Reference proteome</keyword>
<proteinExistence type="predicted"/>
<feature type="compositionally biased region" description="Low complexity" evidence="1">
    <location>
        <begin position="217"/>
        <end position="249"/>
    </location>
</feature>
<feature type="transmembrane region" description="Helical" evidence="2">
    <location>
        <begin position="71"/>
        <end position="92"/>
    </location>
</feature>
<keyword evidence="2" id="KW-0472">Membrane</keyword>
<dbReference type="AlphaFoldDB" id="A0AAJ0MEJ0"/>